<dbReference type="AlphaFoldDB" id="A0A0G3GSY8"/>
<protein>
    <submittedName>
        <fullName evidence="2">Acetyltransferase (GNAT) domain</fullName>
    </submittedName>
</protein>
<dbReference type="PATRIC" id="fig|1050174.4.peg.770"/>
<dbReference type="SUPFAM" id="SSF55729">
    <property type="entry name" value="Acyl-CoA N-acyltransferases (Nat)"/>
    <property type="match status" value="1"/>
</dbReference>
<dbReference type="RefSeq" id="WP_047239805.1">
    <property type="nucleotide sequence ID" value="NZ_CP011541.1"/>
</dbReference>
<evidence type="ECO:0000259" key="1">
    <source>
        <dbReference type="PROSITE" id="PS51186"/>
    </source>
</evidence>
<accession>A0A0G3GSY8</accession>
<dbReference type="PROSITE" id="PS51186">
    <property type="entry name" value="GNAT"/>
    <property type="match status" value="1"/>
</dbReference>
<dbReference type="KEGG" id="cei:CEPID_03800"/>
<organism evidence="2 3">
    <name type="scientific">Corynebacterium epidermidicanis</name>
    <dbReference type="NCBI Taxonomy" id="1050174"/>
    <lineage>
        <taxon>Bacteria</taxon>
        <taxon>Bacillati</taxon>
        <taxon>Actinomycetota</taxon>
        <taxon>Actinomycetes</taxon>
        <taxon>Mycobacteriales</taxon>
        <taxon>Corynebacteriaceae</taxon>
        <taxon>Corynebacterium</taxon>
    </lineage>
</organism>
<keyword evidence="2" id="KW-0808">Transferase</keyword>
<gene>
    <name evidence="2" type="ORF">CEPID_03800</name>
</gene>
<evidence type="ECO:0000313" key="3">
    <source>
        <dbReference type="Proteomes" id="UP000035368"/>
    </source>
</evidence>
<evidence type="ECO:0000313" key="2">
    <source>
        <dbReference type="EMBL" id="AKK02633.1"/>
    </source>
</evidence>
<reference evidence="2 3" key="1">
    <citation type="submission" date="2015-05" db="EMBL/GenBank/DDBJ databases">
        <title>Complete genome sequence of Corynebacterium epidermidicanis DSM 45586, isolated from the skin of a dog suffering from pruritus.</title>
        <authorList>
            <person name="Ruckert C."/>
            <person name="Albersmeier A."/>
            <person name="Winkler A."/>
            <person name="Tauch A."/>
        </authorList>
    </citation>
    <scope>NUCLEOTIDE SEQUENCE [LARGE SCALE GENOMIC DNA]</scope>
    <source>
        <strain evidence="2 3">DSM 45586</strain>
    </source>
</reference>
<dbReference type="InterPro" id="IPR000182">
    <property type="entry name" value="GNAT_dom"/>
</dbReference>
<sequence>MVSNWKSELLSRYDEQLRTHAEVSDASEVARIGPLWLATYPEVGRGLVTYAELSTSAAEPAGTADLVRAAVDHFAGDPRISEFEWKTRGHDHAPQLIDELLAAGFELEEEETVMVGPVADVISASDGLPAGFELMRAKSDQELLQAHAVAYAIFGKDAEWTRVVGESLVRTAHEHPGSFEMWFVRSDDGEIVCSGRVVFVENTDFAGLWGGACREEFRGRGIYRALTAARAESAMRQGKKYLHSDSTKYSRPILERAGLHAVTTSIPAVWRR</sequence>
<dbReference type="STRING" id="1050174.CEPID_03800"/>
<dbReference type="Proteomes" id="UP000035368">
    <property type="component" value="Chromosome"/>
</dbReference>
<dbReference type="InterPro" id="IPR016181">
    <property type="entry name" value="Acyl_CoA_acyltransferase"/>
</dbReference>
<dbReference type="Gene3D" id="3.40.630.30">
    <property type="match status" value="1"/>
</dbReference>
<dbReference type="GO" id="GO:0016747">
    <property type="term" value="F:acyltransferase activity, transferring groups other than amino-acyl groups"/>
    <property type="evidence" value="ECO:0007669"/>
    <property type="project" value="InterPro"/>
</dbReference>
<name>A0A0G3GSY8_9CORY</name>
<proteinExistence type="predicted"/>
<feature type="domain" description="N-acetyltransferase" evidence="1">
    <location>
        <begin position="135"/>
        <end position="272"/>
    </location>
</feature>
<dbReference type="EMBL" id="CP011541">
    <property type="protein sequence ID" value="AKK02633.1"/>
    <property type="molecule type" value="Genomic_DNA"/>
</dbReference>
<keyword evidence="3" id="KW-1185">Reference proteome</keyword>